<protein>
    <submittedName>
        <fullName evidence="2">Uncharacterized protein</fullName>
    </submittedName>
</protein>
<gene>
    <name evidence="2" type="ORF">FZEAL_9800</name>
</gene>
<name>A0A8H4U892_9HYPO</name>
<evidence type="ECO:0000313" key="2">
    <source>
        <dbReference type="EMBL" id="KAF4971602.1"/>
    </source>
</evidence>
<organism evidence="2 3">
    <name type="scientific">Fusarium zealandicum</name>
    <dbReference type="NCBI Taxonomy" id="1053134"/>
    <lineage>
        <taxon>Eukaryota</taxon>
        <taxon>Fungi</taxon>
        <taxon>Dikarya</taxon>
        <taxon>Ascomycota</taxon>
        <taxon>Pezizomycotina</taxon>
        <taxon>Sordariomycetes</taxon>
        <taxon>Hypocreomycetidae</taxon>
        <taxon>Hypocreales</taxon>
        <taxon>Nectriaceae</taxon>
        <taxon>Fusarium</taxon>
        <taxon>Fusarium staphyleae species complex</taxon>
    </lineage>
</organism>
<sequence length="169" mass="17892">MHNENAAQYRTVSPGSEPGSKHVSESESIKFPQGHDASAVCGLRSAVCGLRGWCPTRHRDSSMSLEQQQTSQSLVNSRWLRLRTSVDLPLLWHTGSPVPVPTLCFMAGPDREPGGGDARMSTLNGTQITPAVDAHACGPGGLLLLLNPVLLLLWPTSLEGSGSGSRPGS</sequence>
<comment type="caution">
    <text evidence="2">The sequence shown here is derived from an EMBL/GenBank/DDBJ whole genome shotgun (WGS) entry which is preliminary data.</text>
</comment>
<accession>A0A8H4U892</accession>
<keyword evidence="3" id="KW-1185">Reference proteome</keyword>
<evidence type="ECO:0000313" key="3">
    <source>
        <dbReference type="Proteomes" id="UP000635477"/>
    </source>
</evidence>
<dbReference type="EMBL" id="JABEYC010000961">
    <property type="protein sequence ID" value="KAF4971602.1"/>
    <property type="molecule type" value="Genomic_DNA"/>
</dbReference>
<proteinExistence type="predicted"/>
<feature type="region of interest" description="Disordered" evidence="1">
    <location>
        <begin position="1"/>
        <end position="31"/>
    </location>
</feature>
<reference evidence="2" key="2">
    <citation type="submission" date="2020-05" db="EMBL/GenBank/DDBJ databases">
        <authorList>
            <person name="Kim H.-S."/>
            <person name="Proctor R.H."/>
            <person name="Brown D.W."/>
        </authorList>
    </citation>
    <scope>NUCLEOTIDE SEQUENCE</scope>
    <source>
        <strain evidence="2">NRRL 22465</strain>
    </source>
</reference>
<dbReference type="AlphaFoldDB" id="A0A8H4U892"/>
<reference evidence="2" key="1">
    <citation type="journal article" date="2020" name="BMC Genomics">
        <title>Correction to: Identification and distribution of gene clusters required for synthesis of sphingolipid metabolism inhibitors in diverse species of the filamentous fungus Fusarium.</title>
        <authorList>
            <person name="Kim H.S."/>
            <person name="Lohmar J.M."/>
            <person name="Busman M."/>
            <person name="Brown D.W."/>
            <person name="Naumann T.A."/>
            <person name="Divon H.H."/>
            <person name="Lysoe E."/>
            <person name="Uhlig S."/>
            <person name="Proctor R.H."/>
        </authorList>
    </citation>
    <scope>NUCLEOTIDE SEQUENCE</scope>
    <source>
        <strain evidence="2">NRRL 22465</strain>
    </source>
</reference>
<dbReference type="Proteomes" id="UP000635477">
    <property type="component" value="Unassembled WGS sequence"/>
</dbReference>
<feature type="compositionally biased region" description="Basic and acidic residues" evidence="1">
    <location>
        <begin position="19"/>
        <end position="28"/>
    </location>
</feature>
<evidence type="ECO:0000256" key="1">
    <source>
        <dbReference type="SAM" id="MobiDB-lite"/>
    </source>
</evidence>
<feature type="compositionally biased region" description="Polar residues" evidence="1">
    <location>
        <begin position="1"/>
        <end position="14"/>
    </location>
</feature>